<dbReference type="Pfam" id="PF10616">
    <property type="entry name" value="DUF2471"/>
    <property type="match status" value="1"/>
</dbReference>
<proteinExistence type="predicted"/>
<evidence type="ECO:0000313" key="1">
    <source>
        <dbReference type="EMBL" id="SNS82919.1"/>
    </source>
</evidence>
<dbReference type="InterPro" id="IPR018894">
    <property type="entry name" value="DUF2471"/>
</dbReference>
<reference evidence="1 2" key="1">
    <citation type="submission" date="2017-06" db="EMBL/GenBank/DDBJ databases">
        <authorList>
            <person name="Kim H.J."/>
            <person name="Triplett B.A."/>
        </authorList>
    </citation>
    <scope>NUCLEOTIDE SEQUENCE [LARGE SCALE GENOMIC DNA]</scope>
    <source>
        <strain evidence="1 2">U15</strain>
    </source>
</reference>
<dbReference type="RefSeq" id="WP_089399681.1">
    <property type="nucleotide sequence ID" value="NZ_FZOT01000007.1"/>
</dbReference>
<evidence type="ECO:0000313" key="2">
    <source>
        <dbReference type="Proteomes" id="UP000198284"/>
    </source>
</evidence>
<dbReference type="Proteomes" id="UP000198284">
    <property type="component" value="Unassembled WGS sequence"/>
</dbReference>
<dbReference type="EMBL" id="FZOT01000007">
    <property type="protein sequence ID" value="SNS82919.1"/>
    <property type="molecule type" value="Genomic_DNA"/>
</dbReference>
<keyword evidence="2" id="KW-1185">Reference proteome</keyword>
<sequence length="105" mass="12167">MKGFEGYKLQAVQQRLRLQINTIVERHRTAGVPLTWKLLHEIEREALQALEQAGDLGSTYRSYIRRMRSSRWGYIPKLDEPAQLAGHKDLPVAVTLIHEAYRSCH</sequence>
<protein>
    <submittedName>
        <fullName evidence="1">Uncharacterized protein</fullName>
    </submittedName>
</protein>
<name>A0A239HNI5_9BURK</name>
<organism evidence="1 2">
    <name type="scientific">Noviherbaspirillum humi</name>
    <dbReference type="NCBI Taxonomy" id="1688639"/>
    <lineage>
        <taxon>Bacteria</taxon>
        <taxon>Pseudomonadati</taxon>
        <taxon>Pseudomonadota</taxon>
        <taxon>Betaproteobacteria</taxon>
        <taxon>Burkholderiales</taxon>
        <taxon>Oxalobacteraceae</taxon>
        <taxon>Noviherbaspirillum</taxon>
    </lineage>
</organism>
<accession>A0A239HNI5</accession>
<dbReference type="AlphaFoldDB" id="A0A239HNI5"/>
<gene>
    <name evidence="1" type="ORF">SAMN06265795_10786</name>
</gene>